<accession>A0A1E7L1Z6</accession>
<comment type="similarity">
    <text evidence="1">Belongs to the enoyl-CoA hydratase/isomerase family.</text>
</comment>
<keyword evidence="5" id="KW-1185">Reference proteome</keyword>
<feature type="compositionally biased region" description="Pro residues" evidence="2">
    <location>
        <begin position="206"/>
        <end position="218"/>
    </location>
</feature>
<dbReference type="PANTHER" id="PTHR43841">
    <property type="entry name" value="3-HYDROXYACYL-THIOESTER DEHYDRATASE HTDX-RELATED"/>
    <property type="match status" value="1"/>
</dbReference>
<dbReference type="InterPro" id="IPR029069">
    <property type="entry name" value="HotDog_dom_sf"/>
</dbReference>
<dbReference type="SUPFAM" id="SSF54637">
    <property type="entry name" value="Thioesterase/thiol ester dehydrase-isomerase"/>
    <property type="match status" value="2"/>
</dbReference>
<evidence type="ECO:0000313" key="5">
    <source>
        <dbReference type="Proteomes" id="UP000176005"/>
    </source>
</evidence>
<dbReference type="Gene3D" id="3.10.129.10">
    <property type="entry name" value="Hotdog Thioesterase"/>
    <property type="match status" value="1"/>
</dbReference>
<dbReference type="PATRIC" id="fig|518642.10.peg.4423"/>
<dbReference type="EMBL" id="LJGW01000315">
    <property type="protein sequence ID" value="OEV10209.1"/>
    <property type="molecule type" value="Genomic_DNA"/>
</dbReference>
<feature type="compositionally biased region" description="Gly residues" evidence="2">
    <location>
        <begin position="332"/>
        <end position="359"/>
    </location>
</feature>
<organism evidence="4 5">
    <name type="scientific">Streptomyces nanshensis</name>
    <dbReference type="NCBI Taxonomy" id="518642"/>
    <lineage>
        <taxon>Bacteria</taxon>
        <taxon>Bacillati</taxon>
        <taxon>Actinomycetota</taxon>
        <taxon>Actinomycetes</taxon>
        <taxon>Kitasatosporales</taxon>
        <taxon>Streptomycetaceae</taxon>
        <taxon>Streptomyces</taxon>
    </lineage>
</organism>
<dbReference type="CDD" id="cd03441">
    <property type="entry name" value="R_hydratase_like"/>
    <property type="match status" value="1"/>
</dbReference>
<reference evidence="4 5" key="1">
    <citation type="journal article" date="2016" name="Front. Microbiol.">
        <title>Comparative Genomics Analysis of Streptomyces Species Reveals Their Adaptation to the Marine Environment and Their Diversity at the Genomic Level.</title>
        <authorList>
            <person name="Tian X."/>
            <person name="Zhang Z."/>
            <person name="Yang T."/>
            <person name="Chen M."/>
            <person name="Li J."/>
            <person name="Chen F."/>
            <person name="Yang J."/>
            <person name="Li W."/>
            <person name="Zhang B."/>
            <person name="Zhang Z."/>
            <person name="Wu J."/>
            <person name="Zhang C."/>
            <person name="Long L."/>
            <person name="Xiao J."/>
        </authorList>
    </citation>
    <scope>NUCLEOTIDE SEQUENCE [LARGE SCALE GENOMIC DNA]</scope>
    <source>
        <strain evidence="4 5">SCSIO 10429</strain>
    </source>
</reference>
<comment type="caution">
    <text evidence="4">The sequence shown here is derived from an EMBL/GenBank/DDBJ whole genome shotgun (WGS) entry which is preliminary data.</text>
</comment>
<dbReference type="Pfam" id="PF01575">
    <property type="entry name" value="MaoC_dehydratas"/>
    <property type="match status" value="1"/>
</dbReference>
<sequence>MTVQRIDSPPRLPVVLARGALASRSKRGPYEGARLPGVRLVLPEADIDTGRLRAYARVCGFTAPDGDGAGEGERNGRGDAGGGPVPPSYPHIMGFPLAMLLMSQPDFPFPVLGLVHTGIELTQHRALRPGERPEISVHTNALTPHRRGSSFDVVTEARLGGRLVWHSRSTYLCRHRTADGERGDGAGEFAQREATGPTGAASGPQGPRPEPPAAPHPLPVRDHWRLPSGLGRRYARASGDRNPIHLHPLTAKLFGFPRHIAHGMWTFARALAATGAADGGEQLTARAEFKAPVLLPSTVAYGMDEPTAPVGNYRAPVRVHRFELRGVHGETDGGTYGETGSGSGHRNGQGDGDKGGSGGEKQPRLHLTGEVTSERP</sequence>
<protein>
    <recommendedName>
        <fullName evidence="3">MaoC-like domain-containing protein</fullName>
    </recommendedName>
</protein>
<proteinExistence type="inferred from homology"/>
<evidence type="ECO:0000313" key="4">
    <source>
        <dbReference type="EMBL" id="OEV10209.1"/>
    </source>
</evidence>
<feature type="region of interest" description="Disordered" evidence="2">
    <location>
        <begin position="63"/>
        <end position="85"/>
    </location>
</feature>
<feature type="region of interest" description="Disordered" evidence="2">
    <location>
        <begin position="177"/>
        <end position="225"/>
    </location>
</feature>
<evidence type="ECO:0000259" key="3">
    <source>
        <dbReference type="Pfam" id="PF01575"/>
    </source>
</evidence>
<dbReference type="PANTHER" id="PTHR43841:SF1">
    <property type="entry name" value="3-HYDROXYACYL-THIOESTER DEHYDRATASE X"/>
    <property type="match status" value="1"/>
</dbReference>
<dbReference type="AlphaFoldDB" id="A0A1E7L1Z6"/>
<dbReference type="InterPro" id="IPR002539">
    <property type="entry name" value="MaoC-like_dom"/>
</dbReference>
<gene>
    <name evidence="4" type="ORF">AN218_18635</name>
</gene>
<evidence type="ECO:0000256" key="1">
    <source>
        <dbReference type="ARBA" id="ARBA00005254"/>
    </source>
</evidence>
<dbReference type="Proteomes" id="UP000176005">
    <property type="component" value="Unassembled WGS sequence"/>
</dbReference>
<feature type="region of interest" description="Disordered" evidence="2">
    <location>
        <begin position="326"/>
        <end position="376"/>
    </location>
</feature>
<dbReference type="RefSeq" id="WP_070018024.1">
    <property type="nucleotide sequence ID" value="NZ_LJGW01000315.1"/>
</dbReference>
<evidence type="ECO:0000256" key="2">
    <source>
        <dbReference type="SAM" id="MobiDB-lite"/>
    </source>
</evidence>
<name>A0A1E7L1Z6_9ACTN</name>
<feature type="domain" description="MaoC-like" evidence="3">
    <location>
        <begin position="232"/>
        <end position="300"/>
    </location>
</feature>